<keyword evidence="4 7" id="KW-1133">Transmembrane helix</keyword>
<dbReference type="GO" id="GO:0005886">
    <property type="term" value="C:plasma membrane"/>
    <property type="evidence" value="ECO:0007669"/>
    <property type="project" value="UniProtKB-SubCell"/>
</dbReference>
<feature type="domain" description="Cardiolipin synthase N-terminal" evidence="8">
    <location>
        <begin position="16"/>
        <end position="59"/>
    </location>
</feature>
<feature type="region of interest" description="Disordered" evidence="6">
    <location>
        <begin position="63"/>
        <end position="89"/>
    </location>
</feature>
<evidence type="ECO:0000256" key="7">
    <source>
        <dbReference type="SAM" id="Phobius"/>
    </source>
</evidence>
<evidence type="ECO:0000259" key="8">
    <source>
        <dbReference type="Pfam" id="PF13396"/>
    </source>
</evidence>
<evidence type="ECO:0000256" key="2">
    <source>
        <dbReference type="ARBA" id="ARBA00022475"/>
    </source>
</evidence>
<dbReference type="AlphaFoldDB" id="A0A6J6FMB8"/>
<evidence type="ECO:0000256" key="6">
    <source>
        <dbReference type="SAM" id="MobiDB-lite"/>
    </source>
</evidence>
<feature type="transmembrane region" description="Helical" evidence="7">
    <location>
        <begin position="38"/>
        <end position="58"/>
    </location>
</feature>
<name>A0A6J6FMB8_9ZZZZ</name>
<keyword evidence="2" id="KW-1003">Cell membrane</keyword>
<evidence type="ECO:0000313" key="9">
    <source>
        <dbReference type="EMBL" id="CAB4588164.1"/>
    </source>
</evidence>
<evidence type="ECO:0000256" key="5">
    <source>
        <dbReference type="ARBA" id="ARBA00023136"/>
    </source>
</evidence>
<comment type="subcellular location">
    <subcellularLocation>
        <location evidence="1">Cell membrane</location>
        <topology evidence="1">Multi-pass membrane protein</topology>
    </subcellularLocation>
</comment>
<dbReference type="EMBL" id="CAEZTZ010000105">
    <property type="protein sequence ID" value="CAB4588164.1"/>
    <property type="molecule type" value="Genomic_DNA"/>
</dbReference>
<protein>
    <submittedName>
        <fullName evidence="9">Unannotated protein</fullName>
    </submittedName>
</protein>
<proteinExistence type="predicted"/>
<feature type="transmembrane region" description="Helical" evidence="7">
    <location>
        <begin position="5"/>
        <end position="26"/>
    </location>
</feature>
<dbReference type="Pfam" id="PF13396">
    <property type="entry name" value="PLDc_N"/>
    <property type="match status" value="1"/>
</dbReference>
<sequence>MLARVLLVGSFVIVAVMIYAIVDVAVTPASKVRGLPKPLWFVVLVVFPLIGAILWFIMGKGRRGATTKPVTPTDIVDRGPTSGPFSTESVDDRIARLEEELRRLDEEGENPPKDSA</sequence>
<keyword evidence="3 7" id="KW-0812">Transmembrane</keyword>
<dbReference type="InterPro" id="IPR027379">
    <property type="entry name" value="CLS_N"/>
</dbReference>
<organism evidence="9">
    <name type="scientific">freshwater metagenome</name>
    <dbReference type="NCBI Taxonomy" id="449393"/>
    <lineage>
        <taxon>unclassified sequences</taxon>
        <taxon>metagenomes</taxon>
        <taxon>ecological metagenomes</taxon>
    </lineage>
</organism>
<gene>
    <name evidence="9" type="ORF">UFOPK1767_00781</name>
</gene>
<reference evidence="9" key="1">
    <citation type="submission" date="2020-05" db="EMBL/GenBank/DDBJ databases">
        <authorList>
            <person name="Chiriac C."/>
            <person name="Salcher M."/>
            <person name="Ghai R."/>
            <person name="Kavagutti S V."/>
        </authorList>
    </citation>
    <scope>NUCLEOTIDE SEQUENCE</scope>
</reference>
<accession>A0A6J6FMB8</accession>
<evidence type="ECO:0000256" key="3">
    <source>
        <dbReference type="ARBA" id="ARBA00022692"/>
    </source>
</evidence>
<evidence type="ECO:0000256" key="4">
    <source>
        <dbReference type="ARBA" id="ARBA00022989"/>
    </source>
</evidence>
<evidence type="ECO:0000256" key="1">
    <source>
        <dbReference type="ARBA" id="ARBA00004651"/>
    </source>
</evidence>
<keyword evidence="5 7" id="KW-0472">Membrane</keyword>